<protein>
    <recommendedName>
        <fullName evidence="5">UPF0182 protein EDD79_102621</fullName>
    </recommendedName>
</protein>
<feature type="transmembrane region" description="Helical" evidence="5">
    <location>
        <begin position="199"/>
        <end position="221"/>
    </location>
</feature>
<dbReference type="HAMAP" id="MF_01600">
    <property type="entry name" value="UPF0182"/>
    <property type="match status" value="1"/>
</dbReference>
<dbReference type="PANTHER" id="PTHR39344">
    <property type="entry name" value="UPF0182 PROTEIN SLL1060"/>
    <property type="match status" value="1"/>
</dbReference>
<keyword evidence="7" id="KW-1185">Reference proteome</keyword>
<feature type="transmembrane region" description="Helical" evidence="5">
    <location>
        <begin position="278"/>
        <end position="304"/>
    </location>
</feature>
<comment type="subcellular location">
    <subcellularLocation>
        <location evidence="5">Cell membrane</location>
        <topology evidence="5">Multi-pass membrane protein</topology>
    </subcellularLocation>
</comment>
<evidence type="ECO:0000256" key="4">
    <source>
        <dbReference type="ARBA" id="ARBA00023136"/>
    </source>
</evidence>
<dbReference type="RefSeq" id="WP_132848900.1">
    <property type="nucleotide sequence ID" value="NZ_CP058648.1"/>
</dbReference>
<dbReference type="GO" id="GO:0005886">
    <property type="term" value="C:plasma membrane"/>
    <property type="evidence" value="ECO:0007669"/>
    <property type="project" value="UniProtKB-SubCell"/>
</dbReference>
<proteinExistence type="inferred from homology"/>
<dbReference type="PANTHER" id="PTHR39344:SF1">
    <property type="entry name" value="UPF0182 PROTEIN SLL1060"/>
    <property type="match status" value="1"/>
</dbReference>
<feature type="transmembrane region" description="Helical" evidence="5">
    <location>
        <begin position="50"/>
        <end position="70"/>
    </location>
</feature>
<reference evidence="6 7" key="1">
    <citation type="submission" date="2019-03" db="EMBL/GenBank/DDBJ databases">
        <title>Genomic Encyclopedia of Type Strains, Phase IV (KMG-IV): sequencing the most valuable type-strain genomes for metagenomic binning, comparative biology and taxonomic classification.</title>
        <authorList>
            <person name="Goeker M."/>
        </authorList>
    </citation>
    <scope>NUCLEOTIDE SEQUENCE [LARGE SCALE GENOMIC DNA]</scope>
    <source>
        <strain evidence="6 7">DSM 100013</strain>
    </source>
</reference>
<dbReference type="EMBL" id="SLYC01000026">
    <property type="protein sequence ID" value="TCQ01558.1"/>
    <property type="molecule type" value="Genomic_DNA"/>
</dbReference>
<dbReference type="Pfam" id="PF03699">
    <property type="entry name" value="UPF0182"/>
    <property type="match status" value="1"/>
</dbReference>
<dbReference type="GO" id="GO:0005576">
    <property type="term" value="C:extracellular region"/>
    <property type="evidence" value="ECO:0007669"/>
    <property type="project" value="TreeGrafter"/>
</dbReference>
<feature type="transmembrane region" description="Helical" evidence="5">
    <location>
        <begin position="251"/>
        <end position="271"/>
    </location>
</feature>
<feature type="transmembrane region" description="Helical" evidence="5">
    <location>
        <begin position="96"/>
        <end position="118"/>
    </location>
</feature>
<evidence type="ECO:0000313" key="6">
    <source>
        <dbReference type="EMBL" id="TCQ01558.1"/>
    </source>
</evidence>
<comment type="caution">
    <text evidence="6">The sequence shown here is derived from an EMBL/GenBank/DDBJ whole genome shotgun (WGS) entry which is preliminary data.</text>
</comment>
<gene>
    <name evidence="6" type="ORF">EDD79_102621</name>
</gene>
<evidence type="ECO:0000256" key="1">
    <source>
        <dbReference type="ARBA" id="ARBA00022475"/>
    </source>
</evidence>
<dbReference type="OrthoDB" id="9763654at2"/>
<keyword evidence="4 5" id="KW-0472">Membrane</keyword>
<dbReference type="AlphaFoldDB" id="A0A4R2TE04"/>
<evidence type="ECO:0000256" key="5">
    <source>
        <dbReference type="HAMAP-Rule" id="MF_01600"/>
    </source>
</evidence>
<feature type="transmembrane region" description="Helical" evidence="5">
    <location>
        <begin position="7"/>
        <end position="30"/>
    </location>
</feature>
<keyword evidence="3 5" id="KW-1133">Transmembrane helix</keyword>
<dbReference type="InterPro" id="IPR005372">
    <property type="entry name" value="UPF0182"/>
</dbReference>
<feature type="transmembrane region" description="Helical" evidence="5">
    <location>
        <begin position="153"/>
        <end position="178"/>
    </location>
</feature>
<sequence>MGRKKLIGVIFFIGIVFSIAFFSEILMFITDYQWFKDLAYEQIFLLKITTQFKLGIPLFIISLVFYYLYLQLIKKNYYKKVQLYDTSISEKSLNRILLIPSVFLSYITSTAIAGSLWLDILTFINAQSFNISDPIFNKDVSFYMFKLPLFEKLLNTIIGILVAILFVTIIFHVILYIIRKPTMFENESMLRSNEMFFKNFADIGLKQIVVIVVIFFIILAIKNYFGAYSILYSTRGAVYGASYTDVKVGLLFYRLSMGVAGLGAIIIPIAYKKRKYKLALLAPISFVLIGILGGVVSTAVQSFVVDPNVLQRERPFIENNIRFTQKAYGLDNITIKDYDVNENLNIDDINNNNETIRNIRINDYRPTIESYNQLQAIRPYYRFLDVDIDRYTVNGKYTQVFLAPRELDINHVSENAKTWINYHLKYTHGYGVALSPVNQVTAQGQPELLIRNIPPVSTSDINVARPEVYFGELTNHYIVVNTKEKEFDYPLGEDNAETLYEGTAGVSLGGINRLLYALRHRSTKLFLSTSITSESRIVYHRNITERVRKIAPFLYYDEDPYIVIHEGRLFWIMDAYTIEGRYPYSKPYLSQNKNYIRNSVKVVVDAYNGDVDYYISDYRDPVVLTYKGVFPNLFKDLDQMPEGLRKHIRYPQDLFDIQAKVYELYHMNNPTVFYTEEDLWNIPQEKYYGAQQNVESQYMIFKLPGKEREEFVLSIPYTPNKLNNMTALLMARNDMENYGELILYRLPKDRNIYGPMQIEARIDQDPVISPQLTLWGEGGSTVIRGNLLVIPIENSILYVEPLYIKAANTNSPPEMRKVIVAFGDEIVMEDSLTLALNRIFGESTRIDESPRTDNELGEEFDIDTLASLITRANDAFEKANGASRQGNWAEYGRHINELERLLEQLKRLSE</sequence>
<keyword evidence="1 5" id="KW-1003">Cell membrane</keyword>
<comment type="similarity">
    <text evidence="5">Belongs to the UPF0182 family.</text>
</comment>
<keyword evidence="2 5" id="KW-0812">Transmembrane</keyword>
<evidence type="ECO:0000256" key="2">
    <source>
        <dbReference type="ARBA" id="ARBA00022692"/>
    </source>
</evidence>
<evidence type="ECO:0000256" key="3">
    <source>
        <dbReference type="ARBA" id="ARBA00022989"/>
    </source>
</evidence>
<evidence type="ECO:0000313" key="7">
    <source>
        <dbReference type="Proteomes" id="UP000295504"/>
    </source>
</evidence>
<accession>A0A4R2TE04</accession>
<name>A0A4R2TE04_9FIRM</name>
<dbReference type="Proteomes" id="UP000295504">
    <property type="component" value="Unassembled WGS sequence"/>
</dbReference>
<organism evidence="6 7">
    <name type="scientific">Serpentinicella alkaliphila</name>
    <dbReference type="NCBI Taxonomy" id="1734049"/>
    <lineage>
        <taxon>Bacteria</taxon>
        <taxon>Bacillati</taxon>
        <taxon>Bacillota</taxon>
        <taxon>Clostridia</taxon>
        <taxon>Peptostreptococcales</taxon>
        <taxon>Natronincolaceae</taxon>
        <taxon>Serpentinicella</taxon>
    </lineage>
</organism>